<dbReference type="GO" id="GO:0005829">
    <property type="term" value="C:cytosol"/>
    <property type="evidence" value="ECO:0007669"/>
    <property type="project" value="TreeGrafter"/>
</dbReference>
<reference evidence="11" key="1">
    <citation type="submission" date="2015-11" db="EMBL/GenBank/DDBJ databases">
        <authorList>
            <person name="Seth-Smith H.M.B."/>
        </authorList>
    </citation>
    <scope>NUCLEOTIDE SEQUENCE [LARGE SCALE GENOMIC DNA]</scope>
    <source>
        <strain evidence="11">2013Ark11</strain>
    </source>
</reference>
<keyword evidence="7" id="KW-0315">Glutamine amidotransferase</keyword>
<dbReference type="InterPro" id="IPR029055">
    <property type="entry name" value="Ntn_hydrolases_N"/>
</dbReference>
<dbReference type="PANTHER" id="PTHR10937">
    <property type="entry name" value="GLUCOSAMINE--FRUCTOSE-6-PHOSPHATE AMINOTRANSFERASE, ISOMERIZING"/>
    <property type="match status" value="1"/>
</dbReference>
<evidence type="ECO:0000256" key="3">
    <source>
        <dbReference type="ARBA" id="ARBA00016090"/>
    </source>
</evidence>
<accession>A0A0S4M4V8</accession>
<dbReference type="NCBIfam" id="TIGR01135">
    <property type="entry name" value="glmS"/>
    <property type="match status" value="1"/>
</dbReference>
<dbReference type="NCBIfam" id="NF001484">
    <property type="entry name" value="PRK00331.1"/>
    <property type="match status" value="1"/>
</dbReference>
<dbReference type="CDD" id="cd05008">
    <property type="entry name" value="SIS_GlmS_GlmD_1"/>
    <property type="match status" value="1"/>
</dbReference>
<dbReference type="Gene3D" id="3.40.50.10490">
    <property type="entry name" value="Glucose-6-phosphate isomerase like protein, domain 1"/>
    <property type="match status" value="2"/>
</dbReference>
<dbReference type="PANTHER" id="PTHR10937:SF0">
    <property type="entry name" value="GLUTAMINE--FRUCTOSE-6-PHOSPHATE TRANSAMINASE (ISOMERIZING)"/>
    <property type="match status" value="1"/>
</dbReference>
<dbReference type="InterPro" id="IPR046348">
    <property type="entry name" value="SIS_dom_sf"/>
</dbReference>
<evidence type="ECO:0000256" key="7">
    <source>
        <dbReference type="ARBA" id="ARBA00022962"/>
    </source>
</evidence>
<sequence>MCGIVAASSRKNIVPSMITSLETLEYRGYDSAGIAVTSPKTSHIRIVGRINELKAKVNENNLSGTTGIGHTRWATHGQLNENNVHPLSFENIILVHNGVVENIRELTDKFPLSSPLSSETDSEFIAAIIVWWKNNKSISTLEAITNTIRVIRGSFALAIIDTNHPEEIYLTKCSSPLVVTKTGNGIFAASDPIGIAHISDHFIDLHDYDIACCSQNSINIIDRNNCTVNRPWKKISSYNRPQQLNTLYSSFMEKEIHEQPRILDEIINRFIKEDEIFYNKDLPETFWHTLKEINNIHIIGCGSSYHAAALAKNWFEDITGIHTEVDIASQFKGNPCQILENSMVIFVSQSGETADILEVLKRMPSTKKILTLALCNAENSTLAQKTNFFWPIKAGIEISVASTKTFSSQLLCLLILAIAIRSEKGCFSTSEKHDICKQVREIPSAVQSILDLDENIISGYAKKLSQQQNIIFLGSLEDYPLALEAALKIKELTYIHAEGYSSGEFKHGPLAMVDNQLLVVFIVTNSKVFNRICVHHAQVSTRKGKSIVMSVGEDVNMDQDGIFIKHIPPLCRPFCMATVLQQLARLAAQERGLEIDKPRNLAKSVTVE</sequence>
<dbReference type="PROSITE" id="PS51278">
    <property type="entry name" value="GATASE_TYPE_2"/>
    <property type="match status" value="1"/>
</dbReference>
<dbReference type="Pfam" id="PF01380">
    <property type="entry name" value="SIS"/>
    <property type="match status" value="2"/>
</dbReference>
<dbReference type="GO" id="GO:0004360">
    <property type="term" value="F:glutamine-fructose-6-phosphate transaminase (isomerizing) activity"/>
    <property type="evidence" value="ECO:0007669"/>
    <property type="project" value="UniProtKB-EC"/>
</dbReference>
<evidence type="ECO:0000259" key="9">
    <source>
        <dbReference type="PROSITE" id="PS51464"/>
    </source>
</evidence>
<dbReference type="CDD" id="cd05009">
    <property type="entry name" value="SIS_GlmS_GlmD_2"/>
    <property type="match status" value="1"/>
</dbReference>
<dbReference type="EMBL" id="LN906597">
    <property type="protein sequence ID" value="CUT17176.1"/>
    <property type="molecule type" value="Genomic_DNA"/>
</dbReference>
<name>A0A0S4M4V8_9BURK</name>
<evidence type="ECO:0000256" key="1">
    <source>
        <dbReference type="ARBA" id="ARBA00001031"/>
    </source>
</evidence>
<evidence type="ECO:0000259" key="8">
    <source>
        <dbReference type="PROSITE" id="PS51278"/>
    </source>
</evidence>
<keyword evidence="11" id="KW-1185">Reference proteome</keyword>
<dbReference type="EC" id="2.6.1.16" evidence="2"/>
<dbReference type="AlphaFoldDB" id="A0A0S4M4V8"/>
<feature type="domain" description="SIS" evidence="9">
    <location>
        <begin position="286"/>
        <end position="426"/>
    </location>
</feature>
<gene>
    <name evidence="10" type="primary">glmS</name>
    <name evidence="10" type="ORF">Ark11_0320</name>
</gene>
<feature type="domain" description="Glutamine amidotransferase type-2" evidence="8">
    <location>
        <begin position="2"/>
        <end position="216"/>
    </location>
</feature>
<dbReference type="Pfam" id="PF13522">
    <property type="entry name" value="GATase_6"/>
    <property type="match status" value="1"/>
</dbReference>
<dbReference type="Gene3D" id="3.60.20.10">
    <property type="entry name" value="Glutamine Phosphoribosylpyrophosphate, subunit 1, domain 1"/>
    <property type="match status" value="1"/>
</dbReference>
<dbReference type="InterPro" id="IPR001347">
    <property type="entry name" value="SIS_dom"/>
</dbReference>
<dbReference type="GO" id="GO:0006487">
    <property type="term" value="P:protein N-linked glycosylation"/>
    <property type="evidence" value="ECO:0007669"/>
    <property type="project" value="TreeGrafter"/>
</dbReference>
<dbReference type="InterPro" id="IPR005855">
    <property type="entry name" value="GFAT"/>
</dbReference>
<evidence type="ECO:0000256" key="5">
    <source>
        <dbReference type="ARBA" id="ARBA00022679"/>
    </source>
</evidence>
<protein>
    <recommendedName>
        <fullName evidence="3">Glutamine--fructose-6-phosphate aminotransferase [isomerizing]</fullName>
        <ecNumber evidence="2">2.6.1.16</ecNumber>
    </recommendedName>
</protein>
<dbReference type="Proteomes" id="UP000198651">
    <property type="component" value="Chromosome I"/>
</dbReference>
<keyword evidence="4 10" id="KW-0032">Aminotransferase</keyword>
<keyword evidence="6" id="KW-0677">Repeat</keyword>
<evidence type="ECO:0000313" key="11">
    <source>
        <dbReference type="Proteomes" id="UP000198651"/>
    </source>
</evidence>
<keyword evidence="5 10" id="KW-0808">Transferase</keyword>
<dbReference type="GO" id="GO:0006002">
    <property type="term" value="P:fructose 6-phosphate metabolic process"/>
    <property type="evidence" value="ECO:0007669"/>
    <property type="project" value="TreeGrafter"/>
</dbReference>
<feature type="domain" description="SIS" evidence="9">
    <location>
        <begin position="460"/>
        <end position="598"/>
    </location>
</feature>
<dbReference type="STRING" id="1561003.Ark11_0320"/>
<dbReference type="GO" id="GO:0097367">
    <property type="term" value="F:carbohydrate derivative binding"/>
    <property type="evidence" value="ECO:0007669"/>
    <property type="project" value="InterPro"/>
</dbReference>
<dbReference type="PROSITE" id="PS51464">
    <property type="entry name" value="SIS"/>
    <property type="match status" value="2"/>
</dbReference>
<comment type="catalytic activity">
    <reaction evidence="1">
        <text>D-fructose 6-phosphate + L-glutamine = D-glucosamine 6-phosphate + L-glutamate</text>
        <dbReference type="Rhea" id="RHEA:13237"/>
        <dbReference type="ChEBI" id="CHEBI:29985"/>
        <dbReference type="ChEBI" id="CHEBI:58359"/>
        <dbReference type="ChEBI" id="CHEBI:58725"/>
        <dbReference type="ChEBI" id="CHEBI:61527"/>
        <dbReference type="EC" id="2.6.1.16"/>
    </reaction>
</comment>
<dbReference type="FunFam" id="3.40.50.10490:FF:000001">
    <property type="entry name" value="Glutamine--fructose-6-phosphate aminotransferase [isomerizing]"/>
    <property type="match status" value="1"/>
</dbReference>
<organism evidence="10 11">
    <name type="scientific">Candidatus Ichthyocystis hellenicum</name>
    <dbReference type="NCBI Taxonomy" id="1561003"/>
    <lineage>
        <taxon>Bacteria</taxon>
        <taxon>Pseudomonadati</taxon>
        <taxon>Pseudomonadota</taxon>
        <taxon>Betaproteobacteria</taxon>
        <taxon>Burkholderiales</taxon>
        <taxon>Candidatus Ichthyocystis</taxon>
    </lineage>
</organism>
<dbReference type="PATRIC" id="fig|1561003.3.peg.327"/>
<proteinExistence type="predicted"/>
<dbReference type="InterPro" id="IPR035490">
    <property type="entry name" value="GlmS/FrlB_SIS"/>
</dbReference>
<evidence type="ECO:0000256" key="6">
    <source>
        <dbReference type="ARBA" id="ARBA00022737"/>
    </source>
</evidence>
<evidence type="ECO:0000313" key="10">
    <source>
        <dbReference type="EMBL" id="CUT17176.1"/>
    </source>
</evidence>
<dbReference type="GO" id="GO:0006047">
    <property type="term" value="P:UDP-N-acetylglucosamine metabolic process"/>
    <property type="evidence" value="ECO:0007669"/>
    <property type="project" value="TreeGrafter"/>
</dbReference>
<evidence type="ECO:0000256" key="2">
    <source>
        <dbReference type="ARBA" id="ARBA00012916"/>
    </source>
</evidence>
<dbReference type="SUPFAM" id="SSF53697">
    <property type="entry name" value="SIS domain"/>
    <property type="match status" value="1"/>
</dbReference>
<dbReference type="InterPro" id="IPR017932">
    <property type="entry name" value="GATase_2_dom"/>
</dbReference>
<dbReference type="SUPFAM" id="SSF56235">
    <property type="entry name" value="N-terminal nucleophile aminohydrolases (Ntn hydrolases)"/>
    <property type="match status" value="1"/>
</dbReference>
<evidence type="ECO:0000256" key="4">
    <source>
        <dbReference type="ARBA" id="ARBA00022576"/>
    </source>
</evidence>
<dbReference type="InterPro" id="IPR035466">
    <property type="entry name" value="GlmS/AgaS_SIS"/>
</dbReference>